<keyword evidence="2" id="KW-0472">Membrane</keyword>
<dbReference type="InterPro" id="IPR056918">
    <property type="entry name" value="8xMP"/>
</dbReference>
<evidence type="ECO:0000313" key="4">
    <source>
        <dbReference type="Proteomes" id="UP000190625"/>
    </source>
</evidence>
<keyword evidence="4" id="KW-1185">Reference proteome</keyword>
<reference evidence="4" key="1">
    <citation type="submission" date="2017-02" db="EMBL/GenBank/DDBJ databases">
        <authorList>
            <person name="Varghese N."/>
            <person name="Submissions S."/>
        </authorList>
    </citation>
    <scope>NUCLEOTIDE SEQUENCE [LARGE SCALE GENOMIC DNA]</scope>
    <source>
        <strain evidence="4">ATCC BAA-73</strain>
    </source>
</reference>
<protein>
    <submittedName>
        <fullName evidence="3">Uncharacterized protein</fullName>
    </submittedName>
</protein>
<keyword evidence="2" id="KW-1133">Transmembrane helix</keyword>
<proteinExistence type="predicted"/>
<dbReference type="EMBL" id="FUWM01000025">
    <property type="protein sequence ID" value="SJZ99653.1"/>
    <property type="molecule type" value="Genomic_DNA"/>
</dbReference>
<dbReference type="Proteomes" id="UP000190625">
    <property type="component" value="Unassembled WGS sequence"/>
</dbReference>
<keyword evidence="2" id="KW-0812">Transmembrane</keyword>
<name>A0A1T4Q7A0_9FIRM</name>
<dbReference type="RefSeq" id="WP_078810886.1">
    <property type="nucleotide sequence ID" value="NZ_FUWM01000025.1"/>
</dbReference>
<gene>
    <name evidence="3" type="ORF">SAMN02745118_02457</name>
</gene>
<evidence type="ECO:0000256" key="1">
    <source>
        <dbReference type="SAM" id="MobiDB-lite"/>
    </source>
</evidence>
<sequence length="273" mass="32658">MSKINNEKDARKYYEMFRYTYNSNDRLINEEDRELREKALEKALDILKFEIDLYWKRATYFWTFIGVTFAGYFTIYGKIHEQFLASTINNSHIIILILNSLGLIFSLSWYLVNRGSKYWQNNWERHVDMLEDEFMGPLYKTIIYESHDQSSNKKFKFLYKEAPYSVSKINQVLSFFIMTIWSILFIVNIGYIFVKYVFDYESFKAFVGEISPECVIITLLFIITIIFCIILIMNTKSNHSKDDKENNEDDNRFRVRNDALPDNMPKKQSDLID</sequence>
<feature type="compositionally biased region" description="Basic and acidic residues" evidence="1">
    <location>
        <begin position="239"/>
        <end position="273"/>
    </location>
</feature>
<feature type="transmembrane region" description="Helical" evidence="2">
    <location>
        <begin position="214"/>
        <end position="234"/>
    </location>
</feature>
<dbReference type="AlphaFoldDB" id="A0A1T4Q7A0"/>
<organism evidence="3 4">
    <name type="scientific">Selenihalanaerobacter shriftii</name>
    <dbReference type="NCBI Taxonomy" id="142842"/>
    <lineage>
        <taxon>Bacteria</taxon>
        <taxon>Bacillati</taxon>
        <taxon>Bacillota</taxon>
        <taxon>Clostridia</taxon>
        <taxon>Halanaerobiales</taxon>
        <taxon>Halobacteroidaceae</taxon>
        <taxon>Selenihalanaerobacter</taxon>
    </lineage>
</organism>
<accession>A0A1T4Q7A0</accession>
<feature type="region of interest" description="Disordered" evidence="1">
    <location>
        <begin position="238"/>
        <end position="273"/>
    </location>
</feature>
<feature type="transmembrane region" description="Helical" evidence="2">
    <location>
        <begin position="91"/>
        <end position="112"/>
    </location>
</feature>
<feature type="transmembrane region" description="Helical" evidence="2">
    <location>
        <begin position="172"/>
        <end position="194"/>
    </location>
</feature>
<dbReference type="Pfam" id="PF24838">
    <property type="entry name" value="8xMP"/>
    <property type="match status" value="1"/>
</dbReference>
<evidence type="ECO:0000256" key="2">
    <source>
        <dbReference type="SAM" id="Phobius"/>
    </source>
</evidence>
<evidence type="ECO:0000313" key="3">
    <source>
        <dbReference type="EMBL" id="SJZ99653.1"/>
    </source>
</evidence>
<feature type="transmembrane region" description="Helical" evidence="2">
    <location>
        <begin position="58"/>
        <end position="79"/>
    </location>
</feature>
<dbReference type="OrthoDB" id="9153185at2"/>